<evidence type="ECO:0000256" key="1">
    <source>
        <dbReference type="SAM" id="SignalP"/>
    </source>
</evidence>
<protein>
    <recommendedName>
        <fullName evidence="4">Secreted protein</fullName>
    </recommendedName>
</protein>
<dbReference type="AlphaFoldDB" id="A0A319EGM6"/>
<feature type="signal peptide" evidence="1">
    <location>
        <begin position="1"/>
        <end position="20"/>
    </location>
</feature>
<evidence type="ECO:0000313" key="2">
    <source>
        <dbReference type="EMBL" id="PYI05678.1"/>
    </source>
</evidence>
<proteinExistence type="predicted"/>
<sequence length="80" mass="8723">MGWLSCWLAGWLAGLLPGLASRATRCVFTPLDHRWTVAACPSSCLAWIFQGLAPRSRDARTWFPSASNVGGASLLYVITR</sequence>
<keyword evidence="3" id="KW-1185">Reference proteome</keyword>
<evidence type="ECO:0000313" key="3">
    <source>
        <dbReference type="Proteomes" id="UP000248423"/>
    </source>
</evidence>
<evidence type="ECO:0008006" key="4">
    <source>
        <dbReference type="Google" id="ProtNLM"/>
    </source>
</evidence>
<accession>A0A319EGM6</accession>
<keyword evidence="1" id="KW-0732">Signal</keyword>
<dbReference type="VEuPathDB" id="FungiDB:BO78DRAFT_144105"/>
<name>A0A319EGM6_ASPSB</name>
<feature type="chain" id="PRO_5016318900" description="Secreted protein" evidence="1">
    <location>
        <begin position="21"/>
        <end position="80"/>
    </location>
</feature>
<dbReference type="EMBL" id="KZ826356">
    <property type="protein sequence ID" value="PYI05678.1"/>
    <property type="molecule type" value="Genomic_DNA"/>
</dbReference>
<organism evidence="2 3">
    <name type="scientific">Aspergillus sclerotiicarbonarius (strain CBS 121057 / IBT 28362)</name>
    <dbReference type="NCBI Taxonomy" id="1448318"/>
    <lineage>
        <taxon>Eukaryota</taxon>
        <taxon>Fungi</taxon>
        <taxon>Dikarya</taxon>
        <taxon>Ascomycota</taxon>
        <taxon>Pezizomycotina</taxon>
        <taxon>Eurotiomycetes</taxon>
        <taxon>Eurotiomycetidae</taxon>
        <taxon>Eurotiales</taxon>
        <taxon>Aspergillaceae</taxon>
        <taxon>Aspergillus</taxon>
        <taxon>Aspergillus subgen. Circumdati</taxon>
    </lineage>
</organism>
<gene>
    <name evidence="2" type="ORF">BO78DRAFT_144105</name>
</gene>
<dbReference type="Proteomes" id="UP000248423">
    <property type="component" value="Unassembled WGS sequence"/>
</dbReference>
<reference evidence="2 3" key="1">
    <citation type="submission" date="2018-02" db="EMBL/GenBank/DDBJ databases">
        <title>The genomes of Aspergillus section Nigri reveals drivers in fungal speciation.</title>
        <authorList>
            <consortium name="DOE Joint Genome Institute"/>
            <person name="Vesth T.C."/>
            <person name="Nybo J."/>
            <person name="Theobald S."/>
            <person name="Brandl J."/>
            <person name="Frisvad J.C."/>
            <person name="Nielsen K.F."/>
            <person name="Lyhne E.K."/>
            <person name="Kogle M.E."/>
            <person name="Kuo A."/>
            <person name="Riley R."/>
            <person name="Clum A."/>
            <person name="Nolan M."/>
            <person name="Lipzen A."/>
            <person name="Salamov A."/>
            <person name="Henrissat B."/>
            <person name="Wiebenga A."/>
            <person name="De vries R.P."/>
            <person name="Grigoriev I.V."/>
            <person name="Mortensen U.H."/>
            <person name="Andersen M.R."/>
            <person name="Baker S.E."/>
        </authorList>
    </citation>
    <scope>NUCLEOTIDE SEQUENCE [LARGE SCALE GENOMIC DNA]</scope>
    <source>
        <strain evidence="2 3">CBS 121057</strain>
    </source>
</reference>